<accession>A0ABD6GAM8</accession>
<evidence type="ECO:0000256" key="1">
    <source>
        <dbReference type="ARBA" id="ARBA00006226"/>
    </source>
</evidence>
<dbReference type="Gene3D" id="3.30.2310.20">
    <property type="entry name" value="RelE-like"/>
    <property type="match status" value="1"/>
</dbReference>
<dbReference type="InterPro" id="IPR007712">
    <property type="entry name" value="RelE/ParE_toxin"/>
</dbReference>
<sequence length="124" mass="14555">MGKTADLPVKSTGNPSSTICAAAFKPVGEYRLRPAAEQDLREIWSYGIERWSHEQAERYLNLLFDKFEEIAAFPDAGEDVSWIRRDYRRRRVGVHLVFYRKLEFAIIDIIRVLHERMDVERQLG</sequence>
<dbReference type="InterPro" id="IPR035093">
    <property type="entry name" value="RelE/ParE_toxin_dom_sf"/>
</dbReference>
<dbReference type="RefSeq" id="WP_081344257.1">
    <property type="nucleotide sequence ID" value="NZ_CP118259.1"/>
</dbReference>
<protein>
    <recommendedName>
        <fullName evidence="5">Toxin</fullName>
    </recommendedName>
</protein>
<comment type="similarity">
    <text evidence="1">Belongs to the RelE toxin family.</text>
</comment>
<gene>
    <name evidence="3" type="ORF">BBI04_014205</name>
</gene>
<dbReference type="Proteomes" id="UP000175993">
    <property type="component" value="Unassembled WGS sequence"/>
</dbReference>
<keyword evidence="2" id="KW-1277">Toxin-antitoxin system</keyword>
<dbReference type="Pfam" id="PF05016">
    <property type="entry name" value="ParE_toxin"/>
    <property type="match status" value="1"/>
</dbReference>
<proteinExistence type="inferred from homology"/>
<dbReference type="InterPro" id="IPR051803">
    <property type="entry name" value="TA_system_RelE-like_toxin"/>
</dbReference>
<evidence type="ECO:0000313" key="3">
    <source>
        <dbReference type="EMBL" id="MUP05957.1"/>
    </source>
</evidence>
<evidence type="ECO:0000313" key="4">
    <source>
        <dbReference type="Proteomes" id="UP000175993"/>
    </source>
</evidence>
<name>A0ABD6GAM8_AGRVI</name>
<dbReference type="PANTHER" id="PTHR33755">
    <property type="entry name" value="TOXIN PARE1-RELATED"/>
    <property type="match status" value="1"/>
</dbReference>
<dbReference type="AlphaFoldDB" id="A0ABD6GAM8"/>
<dbReference type="PANTHER" id="PTHR33755:SF9">
    <property type="entry name" value="TOXIN PARE1"/>
    <property type="match status" value="1"/>
</dbReference>
<comment type="caution">
    <text evidence="3">The sequence shown here is derived from an EMBL/GenBank/DDBJ whole genome shotgun (WGS) entry which is preliminary data.</text>
</comment>
<reference evidence="3 4" key="1">
    <citation type="submission" date="2019-11" db="EMBL/GenBank/DDBJ databases">
        <title>Whole-genome sequencing of Allorhizobium vitis.</title>
        <authorList>
            <person name="Gan H.M."/>
            <person name="Savka M.A."/>
        </authorList>
    </citation>
    <scope>NUCLEOTIDE SEQUENCE [LARGE SCALE GENOMIC DNA]</scope>
    <source>
        <strain evidence="3 4">AB4</strain>
    </source>
</reference>
<dbReference type="EMBL" id="MBEV02000006">
    <property type="protein sequence ID" value="MUP05957.1"/>
    <property type="molecule type" value="Genomic_DNA"/>
</dbReference>
<evidence type="ECO:0008006" key="5">
    <source>
        <dbReference type="Google" id="ProtNLM"/>
    </source>
</evidence>
<organism evidence="3 4">
    <name type="scientific">Agrobacterium vitis</name>
    <name type="common">Rhizobium vitis</name>
    <dbReference type="NCBI Taxonomy" id="373"/>
    <lineage>
        <taxon>Bacteria</taxon>
        <taxon>Pseudomonadati</taxon>
        <taxon>Pseudomonadota</taxon>
        <taxon>Alphaproteobacteria</taxon>
        <taxon>Hyphomicrobiales</taxon>
        <taxon>Rhizobiaceae</taxon>
        <taxon>Rhizobium/Agrobacterium group</taxon>
        <taxon>Agrobacterium</taxon>
    </lineage>
</organism>
<evidence type="ECO:0000256" key="2">
    <source>
        <dbReference type="ARBA" id="ARBA00022649"/>
    </source>
</evidence>